<evidence type="ECO:0000313" key="1">
    <source>
        <dbReference type="EMBL" id="MBX44981.1"/>
    </source>
</evidence>
<organism evidence="1">
    <name type="scientific">Rhizophora mucronata</name>
    <name type="common">Asiatic mangrove</name>
    <dbReference type="NCBI Taxonomy" id="61149"/>
    <lineage>
        <taxon>Eukaryota</taxon>
        <taxon>Viridiplantae</taxon>
        <taxon>Streptophyta</taxon>
        <taxon>Embryophyta</taxon>
        <taxon>Tracheophyta</taxon>
        <taxon>Spermatophyta</taxon>
        <taxon>Magnoliopsida</taxon>
        <taxon>eudicotyledons</taxon>
        <taxon>Gunneridae</taxon>
        <taxon>Pentapetalae</taxon>
        <taxon>rosids</taxon>
        <taxon>fabids</taxon>
        <taxon>Malpighiales</taxon>
        <taxon>Rhizophoraceae</taxon>
        <taxon>Rhizophora</taxon>
    </lineage>
</organism>
<proteinExistence type="predicted"/>
<accession>A0A2P2NRG6</accession>
<sequence length="53" mass="6391">MFTNYLRSCVISHGLITNFLYIKPYRSNIYHLHDMKPSCILQLKSKQPIRIYM</sequence>
<name>A0A2P2NRG6_RHIMU</name>
<dbReference type="AlphaFoldDB" id="A0A2P2NRG6"/>
<dbReference type="EMBL" id="GGEC01064497">
    <property type="protein sequence ID" value="MBX44981.1"/>
    <property type="molecule type" value="Transcribed_RNA"/>
</dbReference>
<reference evidence="1" key="1">
    <citation type="submission" date="2018-02" db="EMBL/GenBank/DDBJ databases">
        <title>Rhizophora mucronata_Transcriptome.</title>
        <authorList>
            <person name="Meera S.P."/>
            <person name="Sreeshan A."/>
            <person name="Augustine A."/>
        </authorList>
    </citation>
    <scope>NUCLEOTIDE SEQUENCE</scope>
    <source>
        <tissue evidence="1">Leaf</tissue>
    </source>
</reference>
<protein>
    <submittedName>
        <fullName evidence="1">Uncharacterized protein</fullName>
    </submittedName>
</protein>